<accession>A0ABS5ZVT9</accession>
<gene>
    <name evidence="2" type="ORF">HAP95_00965</name>
</gene>
<dbReference type="EMBL" id="JAAOMP010000021">
    <property type="protein sequence ID" value="MBU2758793.1"/>
    <property type="molecule type" value="Genomic_DNA"/>
</dbReference>
<proteinExistence type="predicted"/>
<dbReference type="Proteomes" id="UP000755654">
    <property type="component" value="Unassembled WGS sequence"/>
</dbReference>
<reference evidence="2 3" key="1">
    <citation type="journal article" date="2021" name="ISME J.">
        <title>Genomic evolution of the class Acidithiobacillia: deep-branching Proteobacteria living in extreme acidic conditions.</title>
        <authorList>
            <person name="Moya-Beltran A."/>
            <person name="Beard S."/>
            <person name="Rojas-Villalobos C."/>
            <person name="Issotta F."/>
            <person name="Gallardo Y."/>
            <person name="Ulloa R."/>
            <person name="Giaveno A."/>
            <person name="Degli Esposti M."/>
            <person name="Johnson D.B."/>
            <person name="Quatrini R."/>
        </authorList>
    </citation>
    <scope>NUCLEOTIDE SEQUENCE [LARGE SCALE GENOMIC DNA]</scope>
    <source>
        <strain evidence="2 3">RW2</strain>
    </source>
</reference>
<protein>
    <submittedName>
        <fullName evidence="2">Uncharacterized protein</fullName>
    </submittedName>
</protein>
<keyword evidence="1" id="KW-0812">Transmembrane</keyword>
<evidence type="ECO:0000256" key="1">
    <source>
        <dbReference type="SAM" id="Phobius"/>
    </source>
</evidence>
<feature type="transmembrane region" description="Helical" evidence="1">
    <location>
        <begin position="48"/>
        <end position="70"/>
    </location>
</feature>
<sequence>MVKVRLLAIILTLIEAVGMILSLLLICAMVVMVPGFHFPLPRIQTIKGIVTGLLFSPVGDVLFFVFLEACRRIYIKNMIKFSE</sequence>
<name>A0ABS5ZVT9_9PROT</name>
<feature type="transmembrane region" description="Helical" evidence="1">
    <location>
        <begin position="7"/>
        <end position="36"/>
    </location>
</feature>
<evidence type="ECO:0000313" key="2">
    <source>
        <dbReference type="EMBL" id="MBU2758793.1"/>
    </source>
</evidence>
<comment type="caution">
    <text evidence="2">The sequence shown here is derived from an EMBL/GenBank/DDBJ whole genome shotgun (WGS) entry which is preliminary data.</text>
</comment>
<keyword evidence="1" id="KW-1133">Transmembrane helix</keyword>
<dbReference type="RefSeq" id="WP_215882583.1">
    <property type="nucleotide sequence ID" value="NZ_JAAOMP010000021.1"/>
</dbReference>
<keyword evidence="1" id="KW-0472">Membrane</keyword>
<organism evidence="2 3">
    <name type="scientific">Acidithiobacillus sulfurivorans</name>
    <dbReference type="NCBI Taxonomy" id="1958756"/>
    <lineage>
        <taxon>Bacteria</taxon>
        <taxon>Pseudomonadati</taxon>
        <taxon>Pseudomonadota</taxon>
        <taxon>Acidithiobacillia</taxon>
        <taxon>Acidithiobacillales</taxon>
        <taxon>Acidithiobacillaceae</taxon>
        <taxon>Acidithiobacillus</taxon>
    </lineage>
</organism>
<keyword evidence="3" id="KW-1185">Reference proteome</keyword>
<evidence type="ECO:0000313" key="3">
    <source>
        <dbReference type="Proteomes" id="UP000755654"/>
    </source>
</evidence>